<accession>A0A418JGP6</accession>
<dbReference type="Pfam" id="PF05133">
    <property type="entry name" value="SPP1_portal"/>
    <property type="match status" value="1"/>
</dbReference>
<proteinExistence type="predicted"/>
<dbReference type="InterPro" id="IPR021145">
    <property type="entry name" value="Portal_protein_SPP1_Gp6-like"/>
</dbReference>
<gene>
    <name evidence="1" type="ORF">BUZ57_10735</name>
</gene>
<comment type="caution">
    <text evidence="1">The sequence shown here is derived from an EMBL/GenBank/DDBJ whole genome shotgun (WGS) entry which is preliminary data.</text>
</comment>
<sequence>MLDDINPENALNGNLAKIIEEKIEAHQANIPKYLEGAKYYNHDSDITRKSPKLDASGNTNTRKPDWKIPVNFHQCAVDQKVSYLVGNPITIKHENDKVKEALHQLFNVKFDDKLVDILTDASNKGVSWVQVYVNENSELQVYHIPAEQAIPIWKNNEQEELSAFIRVYKLGDETKVEYWTEKHVYYFVKSDSGLKPDYYHGNFIQTHYDNGSWGKVPFVAFKNNTQQLSDLTMYKSLIDAMDKRISDMQNTFDESADMIMLLRGYPEEDIGKFNETLKYYRVIALDTDGDVDTLKIDIPVEETKEWIKQLREMAIESGQAIEFKQDKFGNAPSGVALKFMYSSLDLKANKLARKTYVALQKLIWFVFEFNNIKGDVSEVEITFNFKRMVNELEQAQIASMSTYLSKETLVGKHPWVEDATGELERLDNEEQGFNNNYPLGLENE</sequence>
<evidence type="ECO:0000313" key="2">
    <source>
        <dbReference type="Proteomes" id="UP000285625"/>
    </source>
</evidence>
<reference evidence="1 2" key="1">
    <citation type="journal article" date="2016" name="Front. Microbiol.">
        <title>Comprehensive Phylogenetic Analysis of Bovine Non-aureus Staphylococci Species Based on Whole-Genome Sequencing.</title>
        <authorList>
            <person name="Naushad S."/>
            <person name="Barkema H.W."/>
            <person name="Luby C."/>
            <person name="Condas L.A."/>
            <person name="Nobrega D.B."/>
            <person name="Carson D.A."/>
            <person name="De Buck J."/>
        </authorList>
    </citation>
    <scope>NUCLEOTIDE SEQUENCE [LARGE SCALE GENOMIC DNA]</scope>
    <source>
        <strain evidence="1 2">SNUC 5959</strain>
    </source>
</reference>
<evidence type="ECO:0000313" key="1">
    <source>
        <dbReference type="EMBL" id="RIO43481.1"/>
    </source>
</evidence>
<dbReference type="EMBL" id="QXVO01000042">
    <property type="protein sequence ID" value="RIO43481.1"/>
    <property type="molecule type" value="Genomic_DNA"/>
</dbReference>
<dbReference type="Proteomes" id="UP000285625">
    <property type="component" value="Unassembled WGS sequence"/>
</dbReference>
<dbReference type="NCBIfam" id="TIGR01538">
    <property type="entry name" value="portal_SPP1"/>
    <property type="match status" value="1"/>
</dbReference>
<dbReference type="AlphaFoldDB" id="A0A418JGP6"/>
<protein>
    <submittedName>
        <fullName evidence="1">Phage portal protein</fullName>
    </submittedName>
</protein>
<dbReference type="InterPro" id="IPR006428">
    <property type="entry name" value="Portal_SPP1-type"/>
</dbReference>
<organism evidence="1 2">
    <name type="scientific">Staphylococcus hyicus</name>
    <dbReference type="NCBI Taxonomy" id="1284"/>
    <lineage>
        <taxon>Bacteria</taxon>
        <taxon>Bacillati</taxon>
        <taxon>Bacillota</taxon>
        <taxon>Bacilli</taxon>
        <taxon>Bacillales</taxon>
        <taxon>Staphylococcaceae</taxon>
        <taxon>Staphylococcus</taxon>
    </lineage>
</organism>
<name>A0A418JGP6_STAHY</name>